<accession>A0A644TVT9</accession>
<dbReference type="EMBL" id="VSSQ01000054">
    <property type="protein sequence ID" value="MPL70749.1"/>
    <property type="molecule type" value="Genomic_DNA"/>
</dbReference>
<name>A0A644TVT9_9ZZZZ</name>
<organism evidence="1">
    <name type="scientific">bioreactor metagenome</name>
    <dbReference type="NCBI Taxonomy" id="1076179"/>
    <lineage>
        <taxon>unclassified sequences</taxon>
        <taxon>metagenomes</taxon>
        <taxon>ecological metagenomes</taxon>
    </lineage>
</organism>
<sequence length="143" mass="16119">MKLDTLLICDDIRQEVGGKQSLMGLYNDSIIFGPSPEGMQAWPKLMRLGFFIRLSFNEDEKIPEGTTFVFSFKRGDESVQIAKGQFFVKELARLRFANLAIMANPFVINGPGEIKFSLFLLDAQGKAYKTFAEAGSIRIEQRV</sequence>
<proteinExistence type="predicted"/>
<gene>
    <name evidence="1" type="ORF">SDC9_16510</name>
</gene>
<reference evidence="1" key="1">
    <citation type="submission" date="2019-08" db="EMBL/GenBank/DDBJ databases">
        <authorList>
            <person name="Kucharzyk K."/>
            <person name="Murdoch R.W."/>
            <person name="Higgins S."/>
            <person name="Loffler F."/>
        </authorList>
    </citation>
    <scope>NUCLEOTIDE SEQUENCE</scope>
</reference>
<comment type="caution">
    <text evidence="1">The sequence shown here is derived from an EMBL/GenBank/DDBJ whole genome shotgun (WGS) entry which is preliminary data.</text>
</comment>
<dbReference type="AlphaFoldDB" id="A0A644TVT9"/>
<protein>
    <submittedName>
        <fullName evidence="1">Uncharacterized protein</fullName>
    </submittedName>
</protein>
<evidence type="ECO:0000313" key="1">
    <source>
        <dbReference type="EMBL" id="MPL70749.1"/>
    </source>
</evidence>